<keyword evidence="2" id="KW-1185">Reference proteome</keyword>
<sequence length="197" mass="22492">MITLTLGYITLPFDIIKSTKSLPSNDYVLSKSVITLSIQGFLQSPPVMYPTIERHIIRLSRQATATESNLCNTLFQALCQPQQPAYGIIQIENFLLGILTPTGQGNLFTIHVVESESIPLTSNHSQVEERMLDLDSSIRPIEILKACQLWPNSKSHLENIANQIYKIAMVYGYWENWRLFEGICQRHEINPQQFIEK</sequence>
<comment type="caution">
    <text evidence="1">The sequence shown here is derived from an EMBL/GenBank/DDBJ whole genome shotgun (WGS) entry which is preliminary data.</text>
</comment>
<gene>
    <name evidence="1" type="ORF">G6F64_010270</name>
</gene>
<name>A0A9P6X1K1_RHIOR</name>
<protein>
    <submittedName>
        <fullName evidence="1">Uncharacterized protein</fullName>
    </submittedName>
</protein>
<accession>A0A9P6X1K1</accession>
<proteinExistence type="predicted"/>
<dbReference type="Proteomes" id="UP000716291">
    <property type="component" value="Unassembled WGS sequence"/>
</dbReference>
<reference evidence="1" key="1">
    <citation type="journal article" date="2020" name="Microb. Genom.">
        <title>Genetic diversity of clinical and environmental Mucorales isolates obtained from an investigation of mucormycosis cases among solid organ transplant recipients.</title>
        <authorList>
            <person name="Nguyen M.H."/>
            <person name="Kaul D."/>
            <person name="Muto C."/>
            <person name="Cheng S.J."/>
            <person name="Richter R.A."/>
            <person name="Bruno V.M."/>
            <person name="Liu G."/>
            <person name="Beyhan S."/>
            <person name="Sundermann A.J."/>
            <person name="Mounaud S."/>
            <person name="Pasculle A.W."/>
            <person name="Nierman W.C."/>
            <person name="Driscoll E."/>
            <person name="Cumbie R."/>
            <person name="Clancy C.J."/>
            <person name="Dupont C.L."/>
        </authorList>
    </citation>
    <scope>NUCLEOTIDE SEQUENCE</scope>
    <source>
        <strain evidence="1">GL11</strain>
    </source>
</reference>
<evidence type="ECO:0000313" key="2">
    <source>
        <dbReference type="Proteomes" id="UP000716291"/>
    </source>
</evidence>
<evidence type="ECO:0000313" key="1">
    <source>
        <dbReference type="EMBL" id="KAG1303209.1"/>
    </source>
</evidence>
<dbReference type="AlphaFoldDB" id="A0A9P6X1K1"/>
<organism evidence="1 2">
    <name type="scientific">Rhizopus oryzae</name>
    <name type="common">Mucormycosis agent</name>
    <name type="synonym">Rhizopus arrhizus var. delemar</name>
    <dbReference type="NCBI Taxonomy" id="64495"/>
    <lineage>
        <taxon>Eukaryota</taxon>
        <taxon>Fungi</taxon>
        <taxon>Fungi incertae sedis</taxon>
        <taxon>Mucoromycota</taxon>
        <taxon>Mucoromycotina</taxon>
        <taxon>Mucoromycetes</taxon>
        <taxon>Mucorales</taxon>
        <taxon>Mucorineae</taxon>
        <taxon>Rhizopodaceae</taxon>
        <taxon>Rhizopus</taxon>
    </lineage>
</organism>
<dbReference type="EMBL" id="JAANQT010002079">
    <property type="protein sequence ID" value="KAG1303209.1"/>
    <property type="molecule type" value="Genomic_DNA"/>
</dbReference>
<dbReference type="OrthoDB" id="2215566at2759"/>